<evidence type="ECO:0000256" key="2">
    <source>
        <dbReference type="ARBA" id="ARBA00023315"/>
    </source>
</evidence>
<evidence type="ECO:0000256" key="1">
    <source>
        <dbReference type="ARBA" id="ARBA00022679"/>
    </source>
</evidence>
<dbReference type="Proteomes" id="UP000009311">
    <property type="component" value="Unassembled WGS sequence"/>
</dbReference>
<gene>
    <name evidence="4" type="ORF">BN53_05455</name>
</gene>
<dbReference type="OrthoDB" id="794462at2"/>
<evidence type="ECO:0000313" key="4">
    <source>
        <dbReference type="EMBL" id="CCI85534.1"/>
    </source>
</evidence>
<dbReference type="PROSITE" id="PS51186">
    <property type="entry name" value="GNAT"/>
    <property type="match status" value="1"/>
</dbReference>
<dbReference type="InterPro" id="IPR050680">
    <property type="entry name" value="YpeA/RimI_acetyltransf"/>
</dbReference>
<dbReference type="Pfam" id="PF00583">
    <property type="entry name" value="Acetyltransf_1"/>
    <property type="match status" value="1"/>
</dbReference>
<dbReference type="PANTHER" id="PTHR43420:SF12">
    <property type="entry name" value="N-ACETYLTRANSFERASE DOMAIN-CONTAINING PROTEIN"/>
    <property type="match status" value="1"/>
</dbReference>
<accession>I7KLR1</accession>
<feature type="domain" description="N-acetyltransferase" evidence="3">
    <location>
        <begin position="1"/>
        <end position="150"/>
    </location>
</feature>
<dbReference type="PANTHER" id="PTHR43420">
    <property type="entry name" value="ACETYLTRANSFERASE"/>
    <property type="match status" value="1"/>
</dbReference>
<keyword evidence="5" id="KW-1185">Reference proteome</keyword>
<dbReference type="GO" id="GO:0016747">
    <property type="term" value="F:acyltransferase activity, transferring groups other than amino-acyl groups"/>
    <property type="evidence" value="ECO:0007669"/>
    <property type="project" value="InterPro"/>
</dbReference>
<dbReference type="InterPro" id="IPR016181">
    <property type="entry name" value="Acyl_CoA_acyltransferase"/>
</dbReference>
<dbReference type="InterPro" id="IPR000182">
    <property type="entry name" value="GNAT_dom"/>
</dbReference>
<reference evidence="4 5" key="1">
    <citation type="submission" date="2012-06" db="EMBL/GenBank/DDBJ databases">
        <title>Draft Genome Sequence of Lactobacillus pasteurii CRBIP 24.76T.</title>
        <authorList>
            <person name="Cousin S."/>
            <person name="Bouchier C."/>
            <person name="Loux V."/>
            <person name="Ma L."/>
            <person name="Creno S."/>
            <person name="Bizet C."/>
            <person name="Clermont D."/>
        </authorList>
    </citation>
    <scope>NUCLEOTIDE SEQUENCE [LARGE SCALE GENOMIC DNA]</scope>
    <source>
        <strain evidence="5">CRBIP 24.76T</strain>
    </source>
</reference>
<dbReference type="RefSeq" id="WP_009560086.1">
    <property type="nucleotide sequence ID" value="NZ_AYZN01000005.1"/>
</dbReference>
<comment type="caution">
    <text evidence="4">The sequence shown here is derived from an EMBL/GenBank/DDBJ whole genome shotgun (WGS) entry which is preliminary data.</text>
</comment>
<dbReference type="STRING" id="1423790.BN53_05455"/>
<keyword evidence="1 4" id="KW-0808">Transferase</keyword>
<dbReference type="Gene3D" id="3.40.630.30">
    <property type="match status" value="1"/>
</dbReference>
<evidence type="ECO:0000313" key="5">
    <source>
        <dbReference type="Proteomes" id="UP000009311"/>
    </source>
</evidence>
<dbReference type="SUPFAM" id="SSF55729">
    <property type="entry name" value="Acyl-CoA N-acyltransferases (Nat)"/>
    <property type="match status" value="1"/>
</dbReference>
<keyword evidence="2" id="KW-0012">Acyltransferase</keyword>
<sequence>MLIRNYLEEDFPALCLIHDAARKQELSVANLDDAFLPLKIAAQREDLFSYQILVAEKAGSVRGFIAFTENEIAWLYVDPAYQRQGIASQLISAALEKMPAEKIYLEVLKGNDRAKRLYEHFGFGVVSEESGKMPGNESFDVTVYVMSKTM</sequence>
<protein>
    <submittedName>
        <fullName evidence="4">G5L3F5 (Acetyltransferase)</fullName>
    </submittedName>
</protein>
<dbReference type="eggNOG" id="COG0456">
    <property type="taxonomic scope" value="Bacteria"/>
</dbReference>
<dbReference type="AlphaFoldDB" id="I7KLR1"/>
<name>I7KLR1_9LACO</name>
<dbReference type="CDD" id="cd04301">
    <property type="entry name" value="NAT_SF"/>
    <property type="match status" value="1"/>
</dbReference>
<proteinExistence type="predicted"/>
<organism evidence="4 5">
    <name type="scientific">Lactobacillus pasteurii DSM 23907 = CRBIP 24.76</name>
    <dbReference type="NCBI Taxonomy" id="1423790"/>
    <lineage>
        <taxon>Bacteria</taxon>
        <taxon>Bacillati</taxon>
        <taxon>Bacillota</taxon>
        <taxon>Bacilli</taxon>
        <taxon>Lactobacillales</taxon>
        <taxon>Lactobacillaceae</taxon>
        <taxon>Lactobacillus</taxon>
    </lineage>
</organism>
<dbReference type="EMBL" id="CAKD01000022">
    <property type="protein sequence ID" value="CCI85534.1"/>
    <property type="molecule type" value="Genomic_DNA"/>
</dbReference>
<evidence type="ECO:0000259" key="3">
    <source>
        <dbReference type="PROSITE" id="PS51186"/>
    </source>
</evidence>